<feature type="compositionally biased region" description="Basic and acidic residues" evidence="1">
    <location>
        <begin position="22"/>
        <end position="31"/>
    </location>
</feature>
<protein>
    <submittedName>
        <fullName evidence="2">Uncharacterized protein</fullName>
    </submittedName>
</protein>
<feature type="region of interest" description="Disordered" evidence="1">
    <location>
        <begin position="1"/>
        <end position="95"/>
    </location>
</feature>
<evidence type="ECO:0000313" key="2">
    <source>
        <dbReference type="EnsemblPlants" id="Zm00001eb316680_P001"/>
    </source>
</evidence>
<dbReference type="AlphaFoldDB" id="A0A804QE21"/>
<dbReference type="Gramene" id="Zm00001eb316680_T001">
    <property type="protein sequence ID" value="Zm00001eb316680_P001"/>
    <property type="gene ID" value="Zm00001eb316680"/>
</dbReference>
<reference evidence="2" key="3">
    <citation type="submission" date="2021-05" db="UniProtKB">
        <authorList>
            <consortium name="EnsemblPlants"/>
        </authorList>
    </citation>
    <scope>IDENTIFICATION</scope>
    <source>
        <strain evidence="2">cv. B73</strain>
    </source>
</reference>
<evidence type="ECO:0000313" key="3">
    <source>
        <dbReference type="Proteomes" id="UP000007305"/>
    </source>
</evidence>
<keyword evidence="3" id="KW-1185">Reference proteome</keyword>
<organism evidence="2 3">
    <name type="scientific">Zea mays</name>
    <name type="common">Maize</name>
    <dbReference type="NCBI Taxonomy" id="4577"/>
    <lineage>
        <taxon>Eukaryota</taxon>
        <taxon>Viridiplantae</taxon>
        <taxon>Streptophyta</taxon>
        <taxon>Embryophyta</taxon>
        <taxon>Tracheophyta</taxon>
        <taxon>Spermatophyta</taxon>
        <taxon>Magnoliopsida</taxon>
        <taxon>Liliopsida</taxon>
        <taxon>Poales</taxon>
        <taxon>Poaceae</taxon>
        <taxon>PACMAD clade</taxon>
        <taxon>Panicoideae</taxon>
        <taxon>Andropogonodae</taxon>
        <taxon>Andropogoneae</taxon>
        <taxon>Tripsacinae</taxon>
        <taxon>Zea</taxon>
    </lineage>
</organism>
<sequence>MGQRRGRSTGKLAGPLDLVAAARDRGGRGDGRPGTVARQEKTLSRQAASSRAEDGEAGSRVAGCAGKSRRSLGGGCRPEARDVGGRGGGGGRPGVAAAAVQGWRRLARYGKLRRSGRLDAVQSGCTTLFIVKQGDLMVVANADDSHVVLGTATDDDAITPSNSSST</sequence>
<dbReference type="Proteomes" id="UP000007305">
    <property type="component" value="Chromosome 7"/>
</dbReference>
<name>A0A804QE21_MAIZE</name>
<proteinExistence type="predicted"/>
<evidence type="ECO:0000256" key="1">
    <source>
        <dbReference type="SAM" id="MobiDB-lite"/>
    </source>
</evidence>
<dbReference type="EnsemblPlants" id="Zm00001eb316680_T001">
    <property type="protein sequence ID" value="Zm00001eb316680_P001"/>
    <property type="gene ID" value="Zm00001eb316680"/>
</dbReference>
<dbReference type="InParanoid" id="A0A804QE21"/>
<reference evidence="2" key="2">
    <citation type="submission" date="2019-07" db="EMBL/GenBank/DDBJ databases">
        <authorList>
            <person name="Seetharam A."/>
            <person name="Woodhouse M."/>
            <person name="Cannon E."/>
        </authorList>
    </citation>
    <scope>NUCLEOTIDE SEQUENCE [LARGE SCALE GENOMIC DNA]</scope>
    <source>
        <strain evidence="2">cv. B73</strain>
    </source>
</reference>
<reference evidence="3" key="1">
    <citation type="submission" date="2015-12" db="EMBL/GenBank/DDBJ databases">
        <title>Update maize B73 reference genome by single molecule sequencing technologies.</title>
        <authorList>
            <consortium name="Maize Genome Sequencing Project"/>
            <person name="Ware D."/>
        </authorList>
    </citation>
    <scope>NUCLEOTIDE SEQUENCE [LARGE SCALE GENOMIC DNA]</scope>
    <source>
        <strain evidence="3">cv. B73</strain>
    </source>
</reference>
<accession>A0A804QE21</accession>